<proteinExistence type="inferred from homology"/>
<comment type="catalytic activity">
    <reaction evidence="8">
        <text>fluoride(in) = fluoride(out)</text>
        <dbReference type="Rhea" id="RHEA:76159"/>
        <dbReference type="ChEBI" id="CHEBI:17051"/>
    </reaction>
    <physiologicalReaction direction="left-to-right" evidence="8">
        <dbReference type="Rhea" id="RHEA:76160"/>
    </physiologicalReaction>
</comment>
<feature type="transmembrane region" description="Helical" evidence="10">
    <location>
        <begin position="76"/>
        <end position="95"/>
    </location>
</feature>
<evidence type="ECO:0000313" key="12">
    <source>
        <dbReference type="Proteomes" id="UP001301958"/>
    </source>
</evidence>
<feature type="region of interest" description="Disordered" evidence="9">
    <location>
        <begin position="1"/>
        <end position="68"/>
    </location>
</feature>
<dbReference type="Proteomes" id="UP001301958">
    <property type="component" value="Unassembled WGS sequence"/>
</dbReference>
<keyword evidence="12" id="KW-1185">Reference proteome</keyword>
<evidence type="ECO:0000256" key="5">
    <source>
        <dbReference type="ARBA" id="ARBA00022989"/>
    </source>
</evidence>
<evidence type="ECO:0000256" key="4">
    <source>
        <dbReference type="ARBA" id="ARBA00022692"/>
    </source>
</evidence>
<evidence type="ECO:0000256" key="2">
    <source>
        <dbReference type="ARBA" id="ARBA00004651"/>
    </source>
</evidence>
<reference evidence="11" key="1">
    <citation type="journal article" date="2023" name="Mol. Phylogenet. Evol.">
        <title>Genome-scale phylogeny and comparative genomics of the fungal order Sordariales.</title>
        <authorList>
            <person name="Hensen N."/>
            <person name="Bonometti L."/>
            <person name="Westerberg I."/>
            <person name="Brannstrom I.O."/>
            <person name="Guillou S."/>
            <person name="Cros-Aarteil S."/>
            <person name="Calhoun S."/>
            <person name="Haridas S."/>
            <person name="Kuo A."/>
            <person name="Mondo S."/>
            <person name="Pangilinan J."/>
            <person name="Riley R."/>
            <person name="LaButti K."/>
            <person name="Andreopoulos B."/>
            <person name="Lipzen A."/>
            <person name="Chen C."/>
            <person name="Yan M."/>
            <person name="Daum C."/>
            <person name="Ng V."/>
            <person name="Clum A."/>
            <person name="Steindorff A."/>
            <person name="Ohm R.A."/>
            <person name="Martin F."/>
            <person name="Silar P."/>
            <person name="Natvig D.O."/>
            <person name="Lalanne C."/>
            <person name="Gautier V."/>
            <person name="Ament-Velasquez S.L."/>
            <person name="Kruys A."/>
            <person name="Hutchinson M.I."/>
            <person name="Powell A.J."/>
            <person name="Barry K."/>
            <person name="Miller A.N."/>
            <person name="Grigoriev I.V."/>
            <person name="Debuchy R."/>
            <person name="Gladieux P."/>
            <person name="Hiltunen Thoren M."/>
            <person name="Johannesson H."/>
        </authorList>
    </citation>
    <scope>NUCLEOTIDE SEQUENCE</scope>
    <source>
        <strain evidence="11">CBS 990.96</strain>
    </source>
</reference>
<reference evidence="11" key="2">
    <citation type="submission" date="2023-05" db="EMBL/GenBank/DDBJ databases">
        <authorList>
            <consortium name="Lawrence Berkeley National Laboratory"/>
            <person name="Steindorff A."/>
            <person name="Hensen N."/>
            <person name="Bonometti L."/>
            <person name="Westerberg I."/>
            <person name="Brannstrom I.O."/>
            <person name="Guillou S."/>
            <person name="Cros-Aarteil S."/>
            <person name="Calhoun S."/>
            <person name="Haridas S."/>
            <person name="Kuo A."/>
            <person name="Mondo S."/>
            <person name="Pangilinan J."/>
            <person name="Riley R."/>
            <person name="Labutti K."/>
            <person name="Andreopoulos B."/>
            <person name="Lipzen A."/>
            <person name="Chen C."/>
            <person name="Yanf M."/>
            <person name="Daum C."/>
            <person name="Ng V."/>
            <person name="Clum A."/>
            <person name="Ohm R."/>
            <person name="Martin F."/>
            <person name="Silar P."/>
            <person name="Natvig D."/>
            <person name="Lalanne C."/>
            <person name="Gautier V."/>
            <person name="Ament-Velasquez S.L."/>
            <person name="Kruys A."/>
            <person name="Hutchinson M.I."/>
            <person name="Powell A.J."/>
            <person name="Barry K."/>
            <person name="Miller A.N."/>
            <person name="Grigoriev I.V."/>
            <person name="Debuchy R."/>
            <person name="Gladieux P."/>
            <person name="Thoren M.H."/>
            <person name="Johannesson H."/>
        </authorList>
    </citation>
    <scope>NUCLEOTIDE SEQUENCE</scope>
    <source>
        <strain evidence="11">CBS 990.96</strain>
    </source>
</reference>
<dbReference type="InterPro" id="IPR003691">
    <property type="entry name" value="FluC"/>
</dbReference>
<keyword evidence="5 10" id="KW-1133">Transmembrane helix</keyword>
<accession>A0AAN7BLM6</accession>
<dbReference type="PANTHER" id="PTHR28259:SF1">
    <property type="entry name" value="FLUORIDE EXPORT PROTEIN 1-RELATED"/>
    <property type="match status" value="1"/>
</dbReference>
<evidence type="ECO:0000256" key="7">
    <source>
        <dbReference type="ARBA" id="ARBA00035120"/>
    </source>
</evidence>
<evidence type="ECO:0000256" key="9">
    <source>
        <dbReference type="SAM" id="MobiDB-lite"/>
    </source>
</evidence>
<feature type="transmembrane region" description="Helical" evidence="10">
    <location>
        <begin position="293"/>
        <end position="312"/>
    </location>
</feature>
<dbReference type="AlphaFoldDB" id="A0AAN7BLM6"/>
<feature type="transmembrane region" description="Helical" evidence="10">
    <location>
        <begin position="107"/>
        <end position="125"/>
    </location>
</feature>
<organism evidence="11 12">
    <name type="scientific">Podospora fimiseda</name>
    <dbReference type="NCBI Taxonomy" id="252190"/>
    <lineage>
        <taxon>Eukaryota</taxon>
        <taxon>Fungi</taxon>
        <taxon>Dikarya</taxon>
        <taxon>Ascomycota</taxon>
        <taxon>Pezizomycotina</taxon>
        <taxon>Sordariomycetes</taxon>
        <taxon>Sordariomycetidae</taxon>
        <taxon>Sordariales</taxon>
        <taxon>Podosporaceae</taxon>
        <taxon>Podospora</taxon>
    </lineage>
</organism>
<evidence type="ECO:0000313" key="11">
    <source>
        <dbReference type="EMBL" id="KAK4225569.1"/>
    </source>
</evidence>
<evidence type="ECO:0000256" key="1">
    <source>
        <dbReference type="ARBA" id="ARBA00002598"/>
    </source>
</evidence>
<protein>
    <submittedName>
        <fullName evidence="11">CrcB-like protein-domain-containing protein</fullName>
    </submittedName>
</protein>
<comment type="caution">
    <text evidence="11">The sequence shown here is derived from an EMBL/GenBank/DDBJ whole genome shotgun (WGS) entry which is preliminary data.</text>
</comment>
<keyword evidence="3" id="KW-1003">Cell membrane</keyword>
<feature type="transmembrane region" description="Helical" evidence="10">
    <location>
        <begin position="261"/>
        <end position="281"/>
    </location>
</feature>
<sequence>MTTTPSTLEARKPSTTNTYDIPSSYSNLDDLTTSIPPLPPTLPLNTPTLEQSRSHHEPQSPPPSVKPSISRPLTTLYTISHLIFFSLLGTLARLGLQSLTTYPNTPFIYPSLWPNFSGCLILGFLSEDRFIFRHYYHHHPQPSDHQKQKKTIPPYIGLSTGFCGSFTSFSSFIRDVFLALSDTSREGGYSFLAILGVVIITLTISISGFFFGAHISIFLGPYIPGLPHTSTKIIDNAVIFLGLTCWLGAIIMAVFPPEEKWRGIAVFALVFAPLGCLGRFFLSLKLNGRISSFPLGTFVVNILGTAVLGMAWDLAHVPVGGIVGCQVLQGIQDGFCGCLTTVSTWVAELTSLRRGHAYIYGGTSVFAGLVVLVGIMGGLKWSDGWEDLVCVH</sequence>
<comment type="subcellular location">
    <subcellularLocation>
        <location evidence="2">Cell membrane</location>
        <topology evidence="2">Multi-pass membrane protein</topology>
    </subcellularLocation>
</comment>
<feature type="transmembrane region" description="Helical" evidence="10">
    <location>
        <begin position="357"/>
        <end position="379"/>
    </location>
</feature>
<feature type="transmembrane region" description="Helical" evidence="10">
    <location>
        <begin position="233"/>
        <end position="255"/>
    </location>
</feature>
<feature type="compositionally biased region" description="Polar residues" evidence="9">
    <location>
        <begin position="1"/>
        <end position="30"/>
    </location>
</feature>
<comment type="similarity">
    <text evidence="7">Belongs to the fluoride channel Fluc/FEX (TC 1.A.43) family.</text>
</comment>
<evidence type="ECO:0000256" key="8">
    <source>
        <dbReference type="ARBA" id="ARBA00035585"/>
    </source>
</evidence>
<feature type="transmembrane region" description="Helical" evidence="10">
    <location>
        <begin position="193"/>
        <end position="221"/>
    </location>
</feature>
<evidence type="ECO:0000256" key="3">
    <source>
        <dbReference type="ARBA" id="ARBA00022475"/>
    </source>
</evidence>
<keyword evidence="4 10" id="KW-0812">Transmembrane</keyword>
<dbReference type="GO" id="GO:0005886">
    <property type="term" value="C:plasma membrane"/>
    <property type="evidence" value="ECO:0007669"/>
    <property type="project" value="UniProtKB-SubCell"/>
</dbReference>
<evidence type="ECO:0000256" key="6">
    <source>
        <dbReference type="ARBA" id="ARBA00023136"/>
    </source>
</evidence>
<keyword evidence="6 10" id="KW-0472">Membrane</keyword>
<dbReference type="GO" id="GO:1903425">
    <property type="term" value="F:fluoride transmembrane transporter activity"/>
    <property type="evidence" value="ECO:0007669"/>
    <property type="project" value="TreeGrafter"/>
</dbReference>
<dbReference type="PANTHER" id="PTHR28259">
    <property type="entry name" value="FLUORIDE EXPORT PROTEIN 1-RELATED"/>
    <property type="match status" value="1"/>
</dbReference>
<feature type="transmembrane region" description="Helical" evidence="10">
    <location>
        <begin position="155"/>
        <end position="173"/>
    </location>
</feature>
<name>A0AAN7BLM6_9PEZI</name>
<evidence type="ECO:0000256" key="10">
    <source>
        <dbReference type="SAM" id="Phobius"/>
    </source>
</evidence>
<comment type="function">
    <text evidence="1">Fluoride channel required for the rapid expulsion of cytoplasmic fluoride.</text>
</comment>
<dbReference type="EMBL" id="MU865364">
    <property type="protein sequence ID" value="KAK4225569.1"/>
    <property type="molecule type" value="Genomic_DNA"/>
</dbReference>
<gene>
    <name evidence="11" type="ORF">QBC38DRAFT_482686</name>
</gene>
<dbReference type="Pfam" id="PF02537">
    <property type="entry name" value="CRCB"/>
    <property type="match status" value="2"/>
</dbReference>